<dbReference type="SUPFAM" id="SSF161111">
    <property type="entry name" value="Cation efflux protein transmembrane domain-like"/>
    <property type="match status" value="1"/>
</dbReference>
<name>A0A5S4EWY1_9ACTN</name>
<dbReference type="EMBL" id="VCKY01000318">
    <property type="protein sequence ID" value="TMR08128.1"/>
    <property type="molecule type" value="Genomic_DNA"/>
</dbReference>
<protein>
    <submittedName>
        <fullName evidence="11">Cation transporter</fullName>
    </submittedName>
</protein>
<dbReference type="OrthoDB" id="9809646at2"/>
<feature type="transmembrane region" description="Helical" evidence="8">
    <location>
        <begin position="183"/>
        <end position="201"/>
    </location>
</feature>
<feature type="transmembrane region" description="Helical" evidence="8">
    <location>
        <begin position="20"/>
        <end position="44"/>
    </location>
</feature>
<keyword evidence="5 8" id="KW-1133">Transmembrane helix</keyword>
<evidence type="ECO:0000259" key="10">
    <source>
        <dbReference type="Pfam" id="PF16916"/>
    </source>
</evidence>
<dbReference type="InterPro" id="IPR027469">
    <property type="entry name" value="Cation_efflux_TMD_sf"/>
</dbReference>
<dbReference type="Pfam" id="PF01545">
    <property type="entry name" value="Cation_efflux"/>
    <property type="match status" value="1"/>
</dbReference>
<proteinExistence type="inferred from homology"/>
<keyword evidence="3" id="KW-0813">Transport</keyword>
<gene>
    <name evidence="11" type="ORF">ETD86_49180</name>
</gene>
<evidence type="ECO:0000256" key="8">
    <source>
        <dbReference type="SAM" id="Phobius"/>
    </source>
</evidence>
<organism evidence="11 12">
    <name type="scientific">Nonomuraea turkmeniaca</name>
    <dbReference type="NCBI Taxonomy" id="103838"/>
    <lineage>
        <taxon>Bacteria</taxon>
        <taxon>Bacillati</taxon>
        <taxon>Actinomycetota</taxon>
        <taxon>Actinomycetes</taxon>
        <taxon>Streptosporangiales</taxon>
        <taxon>Streptosporangiaceae</taxon>
        <taxon>Nonomuraea</taxon>
    </lineage>
</organism>
<keyword evidence="6" id="KW-0406">Ion transport</keyword>
<feature type="transmembrane region" description="Helical" evidence="8">
    <location>
        <begin position="154"/>
        <end position="177"/>
    </location>
</feature>
<dbReference type="GO" id="GO:0005385">
    <property type="term" value="F:zinc ion transmembrane transporter activity"/>
    <property type="evidence" value="ECO:0007669"/>
    <property type="project" value="TreeGrafter"/>
</dbReference>
<dbReference type="InterPro" id="IPR050681">
    <property type="entry name" value="CDF/SLC30A"/>
</dbReference>
<evidence type="ECO:0000256" key="5">
    <source>
        <dbReference type="ARBA" id="ARBA00022989"/>
    </source>
</evidence>
<dbReference type="SUPFAM" id="SSF160240">
    <property type="entry name" value="Cation efflux protein cytoplasmic domain-like"/>
    <property type="match status" value="1"/>
</dbReference>
<dbReference type="RefSeq" id="WP_138673498.1">
    <property type="nucleotide sequence ID" value="NZ_VCKY01000318.1"/>
</dbReference>
<keyword evidence="4 8" id="KW-0812">Transmembrane</keyword>
<dbReference type="AlphaFoldDB" id="A0A5S4EWY1"/>
<dbReference type="InterPro" id="IPR058533">
    <property type="entry name" value="Cation_efflux_TM"/>
</dbReference>
<dbReference type="InterPro" id="IPR036837">
    <property type="entry name" value="Cation_efflux_CTD_sf"/>
</dbReference>
<evidence type="ECO:0000259" key="9">
    <source>
        <dbReference type="Pfam" id="PF01545"/>
    </source>
</evidence>
<keyword evidence="7 8" id="KW-0472">Membrane</keyword>
<evidence type="ECO:0000256" key="4">
    <source>
        <dbReference type="ARBA" id="ARBA00022692"/>
    </source>
</evidence>
<accession>A0A5S4EWY1</accession>
<reference evidence="11 12" key="1">
    <citation type="submission" date="2019-05" db="EMBL/GenBank/DDBJ databases">
        <title>Draft genome sequence of Nonomuraea turkmeniaca DSM 43926.</title>
        <authorList>
            <person name="Saricaoglu S."/>
            <person name="Isik K."/>
        </authorList>
    </citation>
    <scope>NUCLEOTIDE SEQUENCE [LARGE SCALE GENOMIC DNA]</scope>
    <source>
        <strain evidence="11 12">DSM 43926</strain>
    </source>
</reference>
<evidence type="ECO:0000256" key="7">
    <source>
        <dbReference type="ARBA" id="ARBA00023136"/>
    </source>
</evidence>
<evidence type="ECO:0000313" key="12">
    <source>
        <dbReference type="Proteomes" id="UP000309128"/>
    </source>
</evidence>
<keyword evidence="12" id="KW-1185">Reference proteome</keyword>
<comment type="similarity">
    <text evidence="2">Belongs to the cation diffusion facilitator (CDF) transporter (TC 2.A.4) family. SLC30A subfamily.</text>
</comment>
<comment type="caution">
    <text evidence="11">The sequence shown here is derived from an EMBL/GenBank/DDBJ whole genome shotgun (WGS) entry which is preliminary data.</text>
</comment>
<evidence type="ECO:0000256" key="3">
    <source>
        <dbReference type="ARBA" id="ARBA00022448"/>
    </source>
</evidence>
<feature type="transmembrane region" description="Helical" evidence="8">
    <location>
        <begin position="119"/>
        <end position="142"/>
    </location>
</feature>
<feature type="domain" description="Cation efflux protein cytoplasmic" evidence="10">
    <location>
        <begin position="217"/>
        <end position="290"/>
    </location>
</feature>
<dbReference type="NCBIfam" id="TIGR01297">
    <property type="entry name" value="CDF"/>
    <property type="match status" value="1"/>
</dbReference>
<dbReference type="PANTHER" id="PTHR11562:SF17">
    <property type="entry name" value="RE54080P-RELATED"/>
    <property type="match status" value="1"/>
</dbReference>
<dbReference type="InterPro" id="IPR027470">
    <property type="entry name" value="Cation_efflux_CTD"/>
</dbReference>
<dbReference type="InterPro" id="IPR002524">
    <property type="entry name" value="Cation_efflux"/>
</dbReference>
<feature type="transmembrane region" description="Helical" evidence="8">
    <location>
        <begin position="88"/>
        <end position="107"/>
    </location>
</feature>
<evidence type="ECO:0000256" key="1">
    <source>
        <dbReference type="ARBA" id="ARBA00004141"/>
    </source>
</evidence>
<evidence type="ECO:0000313" key="11">
    <source>
        <dbReference type="EMBL" id="TMR08128.1"/>
    </source>
</evidence>
<dbReference type="Pfam" id="PF16916">
    <property type="entry name" value="ZT_dimer"/>
    <property type="match status" value="1"/>
</dbReference>
<feature type="transmembrane region" description="Helical" evidence="8">
    <location>
        <begin position="50"/>
        <end position="67"/>
    </location>
</feature>
<comment type="subcellular location">
    <subcellularLocation>
        <location evidence="1">Membrane</location>
        <topology evidence="1">Multi-pass membrane protein</topology>
    </subcellularLocation>
</comment>
<sequence length="301" mass="31313">MSAGHGHGHGHAGGRHRWRLAVSFVLIGTYFIVELSFGLLSGSLSLLSDAGHMAADVVTLGAALIATRIATRPDTTGRRSYGSYRAEVFASLLAVAMMLGVALYVVLEAVARIGGPAEVSSGPMLIVGAIGLIVNVVALLLLRSGATESLNVKGAYLEVVADTAGSVGVIIAGWLVAATGQSLWDTLVALAIGVFVAVRAVSLGRQVFAVLGQHVPEGVDATAVAADLSAIDGVRDVHDLHLWTLTSGMNVATAHLVTSDPSDNHAVLDQARDLLLRRHHIAHATLQVEPTDHRGCDELGW</sequence>
<dbReference type="Proteomes" id="UP000309128">
    <property type="component" value="Unassembled WGS sequence"/>
</dbReference>
<feature type="domain" description="Cation efflux protein transmembrane" evidence="9">
    <location>
        <begin position="21"/>
        <end position="211"/>
    </location>
</feature>
<dbReference type="PANTHER" id="PTHR11562">
    <property type="entry name" value="CATION EFFLUX PROTEIN/ ZINC TRANSPORTER"/>
    <property type="match status" value="1"/>
</dbReference>
<evidence type="ECO:0000256" key="2">
    <source>
        <dbReference type="ARBA" id="ARBA00008873"/>
    </source>
</evidence>
<dbReference type="GO" id="GO:0005886">
    <property type="term" value="C:plasma membrane"/>
    <property type="evidence" value="ECO:0007669"/>
    <property type="project" value="TreeGrafter"/>
</dbReference>
<dbReference type="Gene3D" id="1.20.1510.10">
    <property type="entry name" value="Cation efflux protein transmembrane domain"/>
    <property type="match status" value="1"/>
</dbReference>
<evidence type="ECO:0000256" key="6">
    <source>
        <dbReference type="ARBA" id="ARBA00023065"/>
    </source>
</evidence>